<evidence type="ECO:0000313" key="3">
    <source>
        <dbReference type="Proteomes" id="UP001234585"/>
    </source>
</evidence>
<reference evidence="2 3" key="1">
    <citation type="submission" date="2023-08" db="EMBL/GenBank/DDBJ databases">
        <title>Pathogen: clinical or host-associated sample.</title>
        <authorList>
            <person name="Hergert J."/>
            <person name="Casey R."/>
            <person name="Wagner J."/>
            <person name="Young E.L."/>
            <person name="Oakeson K.F."/>
        </authorList>
    </citation>
    <scope>NUCLEOTIDE SEQUENCE [LARGE SCALE GENOMIC DNA]</scope>
    <source>
        <strain evidence="2 3">1760953</strain>
    </source>
</reference>
<gene>
    <name evidence="2" type="ORF">Q9313_04315</name>
</gene>
<feature type="region of interest" description="Disordered" evidence="1">
    <location>
        <begin position="122"/>
        <end position="141"/>
    </location>
</feature>
<evidence type="ECO:0000256" key="1">
    <source>
        <dbReference type="SAM" id="MobiDB-lite"/>
    </source>
</evidence>
<dbReference type="RefSeq" id="WP_306038031.1">
    <property type="nucleotide sequence ID" value="NZ_CP132302.1"/>
</dbReference>
<sequence>MSRIERPACECVRLALSAIIASETFARSERLRSFLAYIVEMDLSGKASHLKGYSIGVDVFGRPPGFDAGSDPLVRVQAGKLRKLIEEYYNKEGAADPVRIRVPLGSYVPEYSVVSVNAPPKANRDIETRRPRAAPAKPSRSWLPAPVSSHLALFSLLPLVFLAPSVYPGATNAAIGDAQFALSVQNRFPSQALALPRLRILRCWPAGSECHVLADAVEKAAGYHRTVRIAGSREGDPAPLSYAVRVETQPDGKGVYVRLFHESSGVTVDTRHFSRDQLGSAEAVAFEAVNFTARALSVNGPLYRHAARTGIASGLMECLIHRTASLSAGISQSAKSTVCRTTPPNVVAAITPQNGVPSAQ</sequence>
<dbReference type="AlphaFoldDB" id="A0AA50CPW4"/>
<proteinExistence type="predicted"/>
<organism evidence="2 3">
    <name type="scientific">Shinella sumterensis</name>
    <dbReference type="NCBI Taxonomy" id="1967501"/>
    <lineage>
        <taxon>Bacteria</taxon>
        <taxon>Pseudomonadati</taxon>
        <taxon>Pseudomonadota</taxon>
        <taxon>Alphaproteobacteria</taxon>
        <taxon>Hyphomicrobiales</taxon>
        <taxon>Rhizobiaceae</taxon>
        <taxon>Shinella</taxon>
    </lineage>
</organism>
<evidence type="ECO:0008006" key="4">
    <source>
        <dbReference type="Google" id="ProtNLM"/>
    </source>
</evidence>
<protein>
    <recommendedName>
        <fullName evidence="4">TolB-like protein</fullName>
    </recommendedName>
</protein>
<dbReference type="EMBL" id="CP132302">
    <property type="protein sequence ID" value="WLR98261.1"/>
    <property type="molecule type" value="Genomic_DNA"/>
</dbReference>
<accession>A0AA50CPW4</accession>
<name>A0AA50CPW4_9HYPH</name>
<keyword evidence="3" id="KW-1185">Reference proteome</keyword>
<evidence type="ECO:0000313" key="2">
    <source>
        <dbReference type="EMBL" id="WLR98261.1"/>
    </source>
</evidence>
<dbReference type="Proteomes" id="UP001234585">
    <property type="component" value="Chromosome"/>
</dbReference>